<evidence type="ECO:0000256" key="3">
    <source>
        <dbReference type="ARBA" id="ARBA00029447"/>
    </source>
</evidence>
<dbReference type="PROSITE" id="PS50885">
    <property type="entry name" value="HAMP"/>
    <property type="match status" value="1"/>
</dbReference>
<organism evidence="9 10">
    <name type="scientific">Thiohalorhabdus methylotrophus</name>
    <dbReference type="NCBI Taxonomy" id="3242694"/>
    <lineage>
        <taxon>Bacteria</taxon>
        <taxon>Pseudomonadati</taxon>
        <taxon>Pseudomonadota</taxon>
        <taxon>Gammaproteobacteria</taxon>
        <taxon>Thiohalorhabdales</taxon>
        <taxon>Thiohalorhabdaceae</taxon>
        <taxon>Thiohalorhabdus</taxon>
    </lineage>
</organism>
<evidence type="ECO:0000256" key="5">
    <source>
        <dbReference type="SAM" id="MobiDB-lite"/>
    </source>
</evidence>
<comment type="similarity">
    <text evidence="3">Belongs to the methyl-accepting chemotaxis (MCP) protein family.</text>
</comment>
<sequence>MAYLGERFNSIGARASLLSGGILVVFAAVLFTAYAFTQQQTATRGAVEKARALVLMAESVRERVAKKWDYGVYTTDKLLRWAQEADSEEARKKRILDAVPVFNAWSTAQAKAEEGGFQFTPIREDPREPEHKADAKGMRAIQYFRNNPEAEEFHFVDEQANAVRYFRPVRLGETCLVCHGDPARSEELWGRSDGKDITGHRMENKETGDLHGAFQVTLPLDKADAHAAKALWTGGGLGLFMLLAGLGIILWAMRRSIDQPLQTAVASMNEVVDRGDLTVRMKEDGWGGAAELGRGFNRFMEQLADLFRGWREESGQLASASEELSATGHELNNNTRASSQRVEDVTQSAREVNNVVQDVANNITAVSDSASRTKSTTQTGNEAVEQASGQIRELSQSGQRVGEVMDSIQAIAKKTDLLALNAAIEAANAGEQGKGFAVVADEVRKLAEQTSQATEQVNGIVAELGSKSEASVQAMNQVHTHMEEILEMIEHTDQTANQIAAAAEELAATMNETTDNMDEISGNVESVAGSAGQIEQAADQLGTMANHLREALEKFQTDR</sequence>
<dbReference type="PRINTS" id="PR00260">
    <property type="entry name" value="CHEMTRNSDUCR"/>
</dbReference>
<evidence type="ECO:0000256" key="1">
    <source>
        <dbReference type="ARBA" id="ARBA00004370"/>
    </source>
</evidence>
<evidence type="ECO:0000259" key="7">
    <source>
        <dbReference type="PROSITE" id="PS50111"/>
    </source>
</evidence>
<gene>
    <name evidence="9" type="ORF">ACERLL_06775</name>
</gene>
<dbReference type="SMART" id="SM00304">
    <property type="entry name" value="HAMP"/>
    <property type="match status" value="1"/>
</dbReference>
<comment type="subcellular location">
    <subcellularLocation>
        <location evidence="1">Membrane</location>
    </subcellularLocation>
</comment>
<evidence type="ECO:0000256" key="4">
    <source>
        <dbReference type="PROSITE-ProRule" id="PRU00284"/>
    </source>
</evidence>
<keyword evidence="2 4" id="KW-0807">Transducer</keyword>
<evidence type="ECO:0000256" key="2">
    <source>
        <dbReference type="ARBA" id="ARBA00023224"/>
    </source>
</evidence>
<evidence type="ECO:0000313" key="10">
    <source>
        <dbReference type="Proteomes" id="UP001575181"/>
    </source>
</evidence>
<dbReference type="Gene3D" id="1.10.287.950">
    <property type="entry name" value="Methyl-accepting chemotaxis protein"/>
    <property type="match status" value="1"/>
</dbReference>
<keyword evidence="6" id="KW-0472">Membrane</keyword>
<dbReference type="SMART" id="SM00283">
    <property type="entry name" value="MA"/>
    <property type="match status" value="1"/>
</dbReference>
<dbReference type="SUPFAM" id="SSF58104">
    <property type="entry name" value="Methyl-accepting chemotaxis protein (MCP) signaling domain"/>
    <property type="match status" value="1"/>
</dbReference>
<dbReference type="InterPro" id="IPR021796">
    <property type="entry name" value="Tll0287-like_dom"/>
</dbReference>
<dbReference type="EMBL" id="JBGUAW010000004">
    <property type="protein sequence ID" value="MFA9460530.1"/>
    <property type="molecule type" value="Genomic_DNA"/>
</dbReference>
<comment type="caution">
    <text evidence="9">The sequence shown here is derived from an EMBL/GenBank/DDBJ whole genome shotgun (WGS) entry which is preliminary data.</text>
</comment>
<protein>
    <submittedName>
        <fullName evidence="9">Methyl-accepting chemotaxis protein</fullName>
    </submittedName>
</protein>
<feature type="region of interest" description="Disordered" evidence="5">
    <location>
        <begin position="321"/>
        <end position="340"/>
    </location>
</feature>
<dbReference type="PANTHER" id="PTHR32089">
    <property type="entry name" value="METHYL-ACCEPTING CHEMOTAXIS PROTEIN MCPB"/>
    <property type="match status" value="1"/>
</dbReference>
<dbReference type="Pfam" id="PF11845">
    <property type="entry name" value="Tll0287-like"/>
    <property type="match status" value="1"/>
</dbReference>
<evidence type="ECO:0000313" key="9">
    <source>
        <dbReference type="EMBL" id="MFA9460530.1"/>
    </source>
</evidence>
<keyword evidence="6" id="KW-1133">Transmembrane helix</keyword>
<dbReference type="PROSITE" id="PS50111">
    <property type="entry name" value="CHEMOTAXIS_TRANSDUC_2"/>
    <property type="match status" value="1"/>
</dbReference>
<dbReference type="RefSeq" id="WP_373655314.1">
    <property type="nucleotide sequence ID" value="NZ_JBGUAW010000004.1"/>
</dbReference>
<dbReference type="Pfam" id="PF00015">
    <property type="entry name" value="MCPsignal"/>
    <property type="match status" value="1"/>
</dbReference>
<feature type="domain" description="Methyl-accepting transducer" evidence="7">
    <location>
        <begin position="313"/>
        <end position="535"/>
    </location>
</feature>
<keyword evidence="10" id="KW-1185">Reference proteome</keyword>
<feature type="transmembrane region" description="Helical" evidence="6">
    <location>
        <begin position="15"/>
        <end position="36"/>
    </location>
</feature>
<dbReference type="InterPro" id="IPR004090">
    <property type="entry name" value="Chemotax_Me-accpt_rcpt"/>
</dbReference>
<name>A0ABV4TVE6_9GAMM</name>
<feature type="region of interest" description="Disordered" evidence="5">
    <location>
        <begin position="367"/>
        <end position="390"/>
    </location>
</feature>
<feature type="domain" description="HAMP" evidence="8">
    <location>
        <begin position="255"/>
        <end position="308"/>
    </location>
</feature>
<dbReference type="PANTHER" id="PTHR32089:SF112">
    <property type="entry name" value="LYSOZYME-LIKE PROTEIN-RELATED"/>
    <property type="match status" value="1"/>
</dbReference>
<feature type="transmembrane region" description="Helical" evidence="6">
    <location>
        <begin position="230"/>
        <end position="253"/>
    </location>
</feature>
<evidence type="ECO:0000256" key="6">
    <source>
        <dbReference type="SAM" id="Phobius"/>
    </source>
</evidence>
<keyword evidence="6" id="KW-0812">Transmembrane</keyword>
<dbReference type="Proteomes" id="UP001575181">
    <property type="component" value="Unassembled WGS sequence"/>
</dbReference>
<evidence type="ECO:0000259" key="8">
    <source>
        <dbReference type="PROSITE" id="PS50885"/>
    </source>
</evidence>
<reference evidence="9 10" key="1">
    <citation type="submission" date="2024-08" db="EMBL/GenBank/DDBJ databases">
        <title>Whole-genome sequencing of halo(alkali)philic microorganisms from hypersaline lakes.</title>
        <authorList>
            <person name="Sorokin D.Y."/>
            <person name="Merkel A.Y."/>
            <person name="Messina E."/>
            <person name="Yakimov M."/>
        </authorList>
    </citation>
    <scope>NUCLEOTIDE SEQUENCE [LARGE SCALE GENOMIC DNA]</scope>
    <source>
        <strain evidence="9 10">Cl-TMA</strain>
    </source>
</reference>
<dbReference type="InterPro" id="IPR004089">
    <property type="entry name" value="MCPsignal_dom"/>
</dbReference>
<proteinExistence type="inferred from homology"/>
<accession>A0ABV4TVE6</accession>
<dbReference type="InterPro" id="IPR003660">
    <property type="entry name" value="HAMP_dom"/>
</dbReference>